<gene>
    <name evidence="8" type="ORF">LAESUDRAFT_677274</name>
</gene>
<comment type="cofactor">
    <cofactor evidence="1 6">
        <name>FAD</name>
        <dbReference type="ChEBI" id="CHEBI:57692"/>
    </cofactor>
</comment>
<dbReference type="GO" id="GO:0005737">
    <property type="term" value="C:cytoplasm"/>
    <property type="evidence" value="ECO:0007669"/>
    <property type="project" value="TreeGrafter"/>
</dbReference>
<feature type="domain" description="FAD dependent oxidoreductase" evidence="7">
    <location>
        <begin position="10"/>
        <end position="359"/>
    </location>
</feature>
<feature type="binding site" evidence="6">
    <location>
        <begin position="51"/>
        <end position="52"/>
    </location>
    <ligand>
        <name>FAD</name>
        <dbReference type="ChEBI" id="CHEBI:57692"/>
    </ligand>
</feature>
<feature type="binding site" evidence="6">
    <location>
        <position position="242"/>
    </location>
    <ligand>
        <name>D-dopa</name>
        <dbReference type="ChEBI" id="CHEBI:149689"/>
    </ligand>
</feature>
<dbReference type="EMBL" id="KV427617">
    <property type="protein sequence ID" value="KZT08039.1"/>
    <property type="molecule type" value="Genomic_DNA"/>
</dbReference>
<dbReference type="RefSeq" id="XP_040765779.1">
    <property type="nucleotide sequence ID" value="XM_040905651.1"/>
</dbReference>
<evidence type="ECO:0000256" key="3">
    <source>
        <dbReference type="ARBA" id="ARBA00022630"/>
    </source>
</evidence>
<evidence type="ECO:0000313" key="8">
    <source>
        <dbReference type="EMBL" id="KZT08039.1"/>
    </source>
</evidence>
<dbReference type="InterPro" id="IPR023209">
    <property type="entry name" value="DAO"/>
</dbReference>
<sequence length="370" mass="40353">MSSRTPVKNIVVIGAGVVGLTTAVKIQEKGGFKVTIVAETFPTDAKSVRYTSPWAGAYQTVYTGTDERHRKLEKETFKVMWKMSAPGGDAEGCLRRLKSFDYFYDKADIPKTSMPSFRVLPEDELIPNAKMGWSFDTYTINPPAYLNYLLSRFLARGGTIVRALLHHVSQVVEGSPTVFSHGRASATPVDAVVACPGIGARTLGGIEDHNVFPIRGQTVIIHAPWIAAARGVTDLAVTKDTYIIPRPTGDVVLGGIREPNDWYPIPRPEETEDILQRTLDLNPELAPPEVRAKRAPTVNDLRPLIVDIGCGLRPGRKGGIRLQVDWTGTGEGERKIPMVFNYGHAGTGYESSWGSAAVALDLLEEALAQS</sequence>
<dbReference type="OrthoDB" id="2015447at2759"/>
<dbReference type="Gene3D" id="3.30.9.10">
    <property type="entry name" value="D-Amino Acid Oxidase, subunit A, domain 2"/>
    <property type="match status" value="1"/>
</dbReference>
<dbReference type="PANTHER" id="PTHR11530:SF11">
    <property type="entry name" value="D-ASPARTATE OXIDASE"/>
    <property type="match status" value="1"/>
</dbReference>
<dbReference type="InParanoid" id="A0A165EZF0"/>
<evidence type="ECO:0000256" key="5">
    <source>
        <dbReference type="ARBA" id="ARBA00023002"/>
    </source>
</evidence>
<dbReference type="InterPro" id="IPR006076">
    <property type="entry name" value="FAD-dep_OxRdtase"/>
</dbReference>
<protein>
    <submittedName>
        <fullName evidence="8">D-amino-acid oxidase</fullName>
    </submittedName>
</protein>
<evidence type="ECO:0000256" key="1">
    <source>
        <dbReference type="ARBA" id="ARBA00001974"/>
    </source>
</evidence>
<organism evidence="8 9">
    <name type="scientific">Laetiporus sulphureus 93-53</name>
    <dbReference type="NCBI Taxonomy" id="1314785"/>
    <lineage>
        <taxon>Eukaryota</taxon>
        <taxon>Fungi</taxon>
        <taxon>Dikarya</taxon>
        <taxon>Basidiomycota</taxon>
        <taxon>Agaricomycotina</taxon>
        <taxon>Agaricomycetes</taxon>
        <taxon>Polyporales</taxon>
        <taxon>Laetiporus</taxon>
    </lineage>
</organism>
<dbReference type="GO" id="GO:0019478">
    <property type="term" value="P:D-amino acid catabolic process"/>
    <property type="evidence" value="ECO:0007669"/>
    <property type="project" value="TreeGrafter"/>
</dbReference>
<keyword evidence="4 6" id="KW-0274">FAD</keyword>
<accession>A0A165EZF0</accession>
<name>A0A165EZF0_9APHY</name>
<dbReference type="GeneID" id="63822681"/>
<keyword evidence="3" id="KW-0285">Flavoprotein</keyword>
<dbReference type="GO" id="GO:0003884">
    <property type="term" value="F:D-amino-acid oxidase activity"/>
    <property type="evidence" value="ECO:0007669"/>
    <property type="project" value="InterPro"/>
</dbReference>
<dbReference type="FunCoup" id="A0A165EZF0">
    <property type="interactions" value="63"/>
</dbReference>
<dbReference type="SUPFAM" id="SSF51971">
    <property type="entry name" value="Nucleotide-binding domain"/>
    <property type="match status" value="1"/>
</dbReference>
<evidence type="ECO:0000256" key="6">
    <source>
        <dbReference type="PIRSR" id="PIRSR000189-1"/>
    </source>
</evidence>
<reference evidence="8 9" key="1">
    <citation type="journal article" date="2016" name="Mol. Biol. Evol.">
        <title>Comparative Genomics of Early-Diverging Mushroom-Forming Fungi Provides Insights into the Origins of Lignocellulose Decay Capabilities.</title>
        <authorList>
            <person name="Nagy L.G."/>
            <person name="Riley R."/>
            <person name="Tritt A."/>
            <person name="Adam C."/>
            <person name="Daum C."/>
            <person name="Floudas D."/>
            <person name="Sun H."/>
            <person name="Yadav J.S."/>
            <person name="Pangilinan J."/>
            <person name="Larsson K.H."/>
            <person name="Matsuura K."/>
            <person name="Barry K."/>
            <person name="Labutti K."/>
            <person name="Kuo R."/>
            <person name="Ohm R.A."/>
            <person name="Bhattacharya S.S."/>
            <person name="Shirouzu T."/>
            <person name="Yoshinaga Y."/>
            <person name="Martin F.M."/>
            <person name="Grigoriev I.V."/>
            <person name="Hibbett D.S."/>
        </authorList>
    </citation>
    <scope>NUCLEOTIDE SEQUENCE [LARGE SCALE GENOMIC DNA]</scope>
    <source>
        <strain evidence="8 9">93-53</strain>
    </source>
</reference>
<proteinExistence type="inferred from homology"/>
<dbReference type="Pfam" id="PF01266">
    <property type="entry name" value="DAO"/>
    <property type="match status" value="1"/>
</dbReference>
<keyword evidence="9" id="KW-1185">Reference proteome</keyword>
<dbReference type="Proteomes" id="UP000076871">
    <property type="component" value="Unassembled WGS sequence"/>
</dbReference>
<dbReference type="Gene3D" id="3.40.50.720">
    <property type="entry name" value="NAD(P)-binding Rossmann-like Domain"/>
    <property type="match status" value="1"/>
</dbReference>
<dbReference type="PANTHER" id="PTHR11530">
    <property type="entry name" value="D-AMINO ACID OXIDASE"/>
    <property type="match status" value="1"/>
</dbReference>
<evidence type="ECO:0000313" key="9">
    <source>
        <dbReference type="Proteomes" id="UP000076871"/>
    </source>
</evidence>
<comment type="similarity">
    <text evidence="2">Belongs to the DAMOX/DASOX family.</text>
</comment>
<feature type="binding site" evidence="6">
    <location>
        <position position="313"/>
    </location>
    <ligand>
        <name>D-serine</name>
        <dbReference type="ChEBI" id="CHEBI:35247"/>
    </ligand>
</feature>
<feature type="binding site" evidence="6">
    <location>
        <position position="346"/>
    </location>
    <ligand>
        <name>D-dopa</name>
        <dbReference type="ChEBI" id="CHEBI:149689"/>
    </ligand>
</feature>
<dbReference type="SUPFAM" id="SSF54373">
    <property type="entry name" value="FAD-linked reductases, C-terminal domain"/>
    <property type="match status" value="1"/>
</dbReference>
<keyword evidence="5" id="KW-0560">Oxidoreductase</keyword>
<evidence type="ECO:0000256" key="4">
    <source>
        <dbReference type="ARBA" id="ARBA00022827"/>
    </source>
</evidence>
<dbReference type="STRING" id="1314785.A0A165EZF0"/>
<dbReference type="PIRSF" id="PIRSF000189">
    <property type="entry name" value="D-aa_oxidase"/>
    <property type="match status" value="1"/>
</dbReference>
<evidence type="ECO:0000256" key="2">
    <source>
        <dbReference type="ARBA" id="ARBA00006730"/>
    </source>
</evidence>
<dbReference type="AlphaFoldDB" id="A0A165EZF0"/>
<dbReference type="GO" id="GO:0071949">
    <property type="term" value="F:FAD binding"/>
    <property type="evidence" value="ECO:0007669"/>
    <property type="project" value="InterPro"/>
</dbReference>
<evidence type="ECO:0000259" key="7">
    <source>
        <dbReference type="Pfam" id="PF01266"/>
    </source>
</evidence>